<accession>A0A3D8IME0</accession>
<name>A0A3D8IME0_9HELI</name>
<reference evidence="1 2" key="1">
    <citation type="submission" date="2018-04" db="EMBL/GenBank/DDBJ databases">
        <title>Novel Campyloabacter and Helicobacter Species and Strains.</title>
        <authorList>
            <person name="Mannion A.J."/>
            <person name="Shen Z."/>
            <person name="Fox J.G."/>
        </authorList>
    </citation>
    <scope>NUCLEOTIDE SEQUENCE [LARGE SCALE GENOMIC DNA]</scope>
    <source>
        <strain evidence="1 2">MIT 17-337</strain>
    </source>
</reference>
<protein>
    <submittedName>
        <fullName evidence="1">Uncharacterized protein</fullName>
    </submittedName>
</protein>
<dbReference type="EMBL" id="NXLQ01000007">
    <property type="protein sequence ID" value="RDU66125.1"/>
    <property type="molecule type" value="Genomic_DNA"/>
</dbReference>
<evidence type="ECO:0000313" key="1">
    <source>
        <dbReference type="EMBL" id="RDU66125.1"/>
    </source>
</evidence>
<dbReference type="AlphaFoldDB" id="A0A3D8IME0"/>
<sequence length="87" mass="9932">MRVVVCLFILLQNILAADIFIPLFKPLSDDRINEVKCCELFIPPIGTYNFNKSCECSLNFIRHKESKRKLIVIASYKIGMLIGILVS</sequence>
<gene>
    <name evidence="1" type="ORF">CQA53_04840</name>
</gene>
<organism evidence="1 2">
    <name type="scientific">Helicobacter didelphidarum</name>
    <dbReference type="NCBI Taxonomy" id="2040648"/>
    <lineage>
        <taxon>Bacteria</taxon>
        <taxon>Pseudomonadati</taxon>
        <taxon>Campylobacterota</taxon>
        <taxon>Epsilonproteobacteria</taxon>
        <taxon>Campylobacterales</taxon>
        <taxon>Helicobacteraceae</taxon>
        <taxon>Helicobacter</taxon>
    </lineage>
</organism>
<evidence type="ECO:0000313" key="2">
    <source>
        <dbReference type="Proteomes" id="UP000256379"/>
    </source>
</evidence>
<keyword evidence="2" id="KW-1185">Reference proteome</keyword>
<comment type="caution">
    <text evidence="1">The sequence shown here is derived from an EMBL/GenBank/DDBJ whole genome shotgun (WGS) entry which is preliminary data.</text>
</comment>
<proteinExistence type="predicted"/>
<dbReference type="Proteomes" id="UP000256379">
    <property type="component" value="Unassembled WGS sequence"/>
</dbReference>